<name>A0A9W4H160_9ACTN</name>
<sequence length="69" mass="7991">MGRLQERTQGQERRPVPQPDQRRLRPLQEVQGRRRQELTPAEQNRPAPTQSQKDHTTCASTFPTSPQDS</sequence>
<feature type="region of interest" description="Disordered" evidence="1">
    <location>
        <begin position="1"/>
        <end position="69"/>
    </location>
</feature>
<reference evidence="2" key="1">
    <citation type="submission" date="2021-06" db="EMBL/GenBank/DDBJ databases">
        <authorList>
            <person name="Arsene-Ploetze F."/>
        </authorList>
    </citation>
    <scope>NUCLEOTIDE SEQUENCE</scope>
    <source>
        <strain evidence="2">SBRY1</strain>
    </source>
</reference>
<comment type="caution">
    <text evidence="2">The sequence shown here is derived from an EMBL/GenBank/DDBJ whole genome shotgun (WGS) entry which is preliminary data.</text>
</comment>
<evidence type="ECO:0000313" key="3">
    <source>
        <dbReference type="Proteomes" id="UP001153328"/>
    </source>
</evidence>
<evidence type="ECO:0000256" key="1">
    <source>
        <dbReference type="SAM" id="MobiDB-lite"/>
    </source>
</evidence>
<organism evidence="2 3">
    <name type="scientific">Actinacidiphila bryophytorum</name>
    <dbReference type="NCBI Taxonomy" id="1436133"/>
    <lineage>
        <taxon>Bacteria</taxon>
        <taxon>Bacillati</taxon>
        <taxon>Actinomycetota</taxon>
        <taxon>Actinomycetes</taxon>
        <taxon>Kitasatosporales</taxon>
        <taxon>Streptomycetaceae</taxon>
        <taxon>Actinacidiphila</taxon>
    </lineage>
</organism>
<accession>A0A9W4H160</accession>
<dbReference type="Proteomes" id="UP001153328">
    <property type="component" value="Unassembled WGS sequence"/>
</dbReference>
<proteinExistence type="predicted"/>
<gene>
    <name evidence="2" type="ORF">SBRY_30506</name>
</gene>
<evidence type="ECO:0000313" key="2">
    <source>
        <dbReference type="EMBL" id="CAG7641166.1"/>
    </source>
</evidence>
<feature type="compositionally biased region" description="Polar residues" evidence="1">
    <location>
        <begin position="46"/>
        <end position="69"/>
    </location>
</feature>
<protein>
    <submittedName>
        <fullName evidence="2">Uncharacterized protein</fullName>
    </submittedName>
</protein>
<dbReference type="AlphaFoldDB" id="A0A9W4H160"/>
<dbReference type="EMBL" id="CAJVAX010000017">
    <property type="protein sequence ID" value="CAG7641166.1"/>
    <property type="molecule type" value="Genomic_DNA"/>
</dbReference>
<feature type="compositionally biased region" description="Basic and acidic residues" evidence="1">
    <location>
        <begin position="1"/>
        <end position="23"/>
    </location>
</feature>
<keyword evidence="3" id="KW-1185">Reference proteome</keyword>